<organism evidence="1 2">
    <name type="scientific">Cucumis sativus</name>
    <name type="common">Cucumber</name>
    <dbReference type="NCBI Taxonomy" id="3659"/>
    <lineage>
        <taxon>Eukaryota</taxon>
        <taxon>Viridiplantae</taxon>
        <taxon>Streptophyta</taxon>
        <taxon>Embryophyta</taxon>
        <taxon>Tracheophyta</taxon>
        <taxon>Spermatophyta</taxon>
        <taxon>Magnoliopsida</taxon>
        <taxon>eudicotyledons</taxon>
        <taxon>Gunneridae</taxon>
        <taxon>Pentapetalae</taxon>
        <taxon>rosids</taxon>
        <taxon>fabids</taxon>
        <taxon>Cucurbitales</taxon>
        <taxon>Cucurbitaceae</taxon>
        <taxon>Benincaseae</taxon>
        <taxon>Cucumis</taxon>
    </lineage>
</organism>
<keyword evidence="2" id="KW-1185">Reference proteome</keyword>
<dbReference type="Gramene" id="KGN53320">
    <property type="protein sequence ID" value="KGN53320"/>
    <property type="gene ID" value="Csa_4G046830"/>
</dbReference>
<protein>
    <submittedName>
        <fullName evidence="1">Uncharacterized protein</fullName>
    </submittedName>
</protein>
<sequence>MAEETDEKKKVSRGNSLCIVFTIISLEFSATWKGQGTGFRSTQSLKRYKSDQALAKTSPQRPNPHQPQILQVLTSQLENLTSQDIRFFFFIPITSILQFT</sequence>
<evidence type="ECO:0000313" key="1">
    <source>
        <dbReference type="EMBL" id="KGN53320.1"/>
    </source>
</evidence>
<accession>A0A0A0KUL4</accession>
<dbReference type="Proteomes" id="UP000029981">
    <property type="component" value="Chromosome 4"/>
</dbReference>
<dbReference type="AlphaFoldDB" id="A0A0A0KUL4"/>
<proteinExistence type="predicted"/>
<gene>
    <name evidence="1" type="ORF">Csa_4G046830</name>
</gene>
<reference evidence="1 2" key="3">
    <citation type="journal article" date="2010" name="BMC Genomics">
        <title>Transcriptome sequencing and comparative analysis of cucumber flowers with different sex types.</title>
        <authorList>
            <person name="Guo S."/>
            <person name="Zheng Y."/>
            <person name="Joung J.G."/>
            <person name="Liu S."/>
            <person name="Zhang Z."/>
            <person name="Crasta O.R."/>
            <person name="Sobral B.W."/>
            <person name="Xu Y."/>
            <person name="Huang S."/>
            <person name="Fei Z."/>
        </authorList>
    </citation>
    <scope>NUCLEOTIDE SEQUENCE [LARGE SCALE GENOMIC DNA]</scope>
    <source>
        <strain evidence="2">cv. 9930</strain>
    </source>
</reference>
<reference evidence="1 2" key="4">
    <citation type="journal article" date="2011" name="BMC Genomics">
        <title>RNA-Seq improves annotation of protein-coding genes in the cucumber genome.</title>
        <authorList>
            <person name="Li Z."/>
            <person name="Zhang Z."/>
            <person name="Yan P."/>
            <person name="Huang S."/>
            <person name="Fei Z."/>
            <person name="Lin K."/>
        </authorList>
    </citation>
    <scope>NUCLEOTIDE SEQUENCE [LARGE SCALE GENOMIC DNA]</scope>
    <source>
        <strain evidence="2">cv. 9930</strain>
    </source>
</reference>
<evidence type="ECO:0000313" key="2">
    <source>
        <dbReference type="Proteomes" id="UP000029981"/>
    </source>
</evidence>
<dbReference type="EMBL" id="CM002925">
    <property type="protein sequence ID" value="KGN53320.1"/>
    <property type="molecule type" value="Genomic_DNA"/>
</dbReference>
<reference evidence="1 2" key="2">
    <citation type="journal article" date="2009" name="PLoS ONE">
        <title>An integrated genetic and cytogenetic map of the cucumber genome.</title>
        <authorList>
            <person name="Ren Y."/>
            <person name="Zhang Z."/>
            <person name="Liu J."/>
            <person name="Staub J.E."/>
            <person name="Han Y."/>
            <person name="Cheng Z."/>
            <person name="Li X."/>
            <person name="Lu J."/>
            <person name="Miao H."/>
            <person name="Kang H."/>
            <person name="Xie B."/>
            <person name="Gu X."/>
            <person name="Wang X."/>
            <person name="Du Y."/>
            <person name="Jin W."/>
            <person name="Huang S."/>
        </authorList>
    </citation>
    <scope>NUCLEOTIDE SEQUENCE [LARGE SCALE GENOMIC DNA]</scope>
    <source>
        <strain evidence="2">cv. 9930</strain>
    </source>
</reference>
<name>A0A0A0KUL4_CUCSA</name>
<reference evidence="1 2" key="1">
    <citation type="journal article" date="2009" name="Nat. Genet.">
        <title>The genome of the cucumber, Cucumis sativus L.</title>
        <authorList>
            <person name="Huang S."/>
            <person name="Li R."/>
            <person name="Zhang Z."/>
            <person name="Li L."/>
            <person name="Gu X."/>
            <person name="Fan W."/>
            <person name="Lucas W.J."/>
            <person name="Wang X."/>
            <person name="Xie B."/>
            <person name="Ni P."/>
            <person name="Ren Y."/>
            <person name="Zhu H."/>
            <person name="Li J."/>
            <person name="Lin K."/>
            <person name="Jin W."/>
            <person name="Fei Z."/>
            <person name="Li G."/>
            <person name="Staub J."/>
            <person name="Kilian A."/>
            <person name="van der Vossen E.A."/>
            <person name="Wu Y."/>
            <person name="Guo J."/>
            <person name="He J."/>
            <person name="Jia Z."/>
            <person name="Ren Y."/>
            <person name="Tian G."/>
            <person name="Lu Y."/>
            <person name="Ruan J."/>
            <person name="Qian W."/>
            <person name="Wang M."/>
            <person name="Huang Q."/>
            <person name="Li B."/>
            <person name="Xuan Z."/>
            <person name="Cao J."/>
            <person name="Asan"/>
            <person name="Wu Z."/>
            <person name="Zhang J."/>
            <person name="Cai Q."/>
            <person name="Bai Y."/>
            <person name="Zhao B."/>
            <person name="Han Y."/>
            <person name="Li Y."/>
            <person name="Li X."/>
            <person name="Wang S."/>
            <person name="Shi Q."/>
            <person name="Liu S."/>
            <person name="Cho W.K."/>
            <person name="Kim J.Y."/>
            <person name="Xu Y."/>
            <person name="Heller-Uszynska K."/>
            <person name="Miao H."/>
            <person name="Cheng Z."/>
            <person name="Zhang S."/>
            <person name="Wu J."/>
            <person name="Yang Y."/>
            <person name="Kang H."/>
            <person name="Li M."/>
            <person name="Liang H."/>
            <person name="Ren X."/>
            <person name="Shi Z."/>
            <person name="Wen M."/>
            <person name="Jian M."/>
            <person name="Yang H."/>
            <person name="Zhang G."/>
            <person name="Yang Z."/>
            <person name="Chen R."/>
            <person name="Liu S."/>
            <person name="Li J."/>
            <person name="Ma L."/>
            <person name="Liu H."/>
            <person name="Zhou Y."/>
            <person name="Zhao J."/>
            <person name="Fang X."/>
            <person name="Li G."/>
            <person name="Fang L."/>
            <person name="Li Y."/>
            <person name="Liu D."/>
            <person name="Zheng H."/>
            <person name="Zhang Y."/>
            <person name="Qin N."/>
            <person name="Li Z."/>
            <person name="Yang G."/>
            <person name="Yang S."/>
            <person name="Bolund L."/>
            <person name="Kristiansen K."/>
            <person name="Zheng H."/>
            <person name="Li S."/>
            <person name="Zhang X."/>
            <person name="Yang H."/>
            <person name="Wang J."/>
            <person name="Sun R."/>
            <person name="Zhang B."/>
            <person name="Jiang S."/>
            <person name="Wang J."/>
            <person name="Du Y."/>
            <person name="Li S."/>
        </authorList>
    </citation>
    <scope>NUCLEOTIDE SEQUENCE [LARGE SCALE GENOMIC DNA]</scope>
    <source>
        <strain evidence="2">cv. 9930</strain>
    </source>
</reference>